<gene>
    <name evidence="2" type="ORF">G9H71_11010</name>
</gene>
<dbReference type="Proteomes" id="UP000800981">
    <property type="component" value="Unassembled WGS sequence"/>
</dbReference>
<reference evidence="2 3" key="1">
    <citation type="submission" date="2020-03" db="EMBL/GenBank/DDBJ databases">
        <title>Two novel Motilibacter sp.</title>
        <authorList>
            <person name="Liu S."/>
        </authorList>
    </citation>
    <scope>NUCLEOTIDE SEQUENCE [LARGE SCALE GENOMIC DNA]</scope>
    <source>
        <strain evidence="2 3">E257</strain>
    </source>
</reference>
<evidence type="ECO:0000259" key="1">
    <source>
        <dbReference type="Pfam" id="PF13302"/>
    </source>
</evidence>
<dbReference type="PANTHER" id="PTHR43610">
    <property type="entry name" value="BLL6696 PROTEIN"/>
    <property type="match status" value="1"/>
</dbReference>
<dbReference type="Pfam" id="PF13302">
    <property type="entry name" value="Acetyltransf_3"/>
    <property type="match status" value="1"/>
</dbReference>
<name>A0ABX0GXG1_9ACTN</name>
<evidence type="ECO:0000313" key="2">
    <source>
        <dbReference type="EMBL" id="NHC14309.1"/>
    </source>
</evidence>
<feature type="domain" description="N-acetyltransferase" evidence="1">
    <location>
        <begin position="18"/>
        <end position="170"/>
    </location>
</feature>
<evidence type="ECO:0000313" key="3">
    <source>
        <dbReference type="Proteomes" id="UP000800981"/>
    </source>
</evidence>
<dbReference type="EMBL" id="JAANNP010000005">
    <property type="protein sequence ID" value="NHC14309.1"/>
    <property type="molecule type" value="Genomic_DNA"/>
</dbReference>
<accession>A0ABX0GXG1</accession>
<dbReference type="RefSeq" id="WP_166281694.1">
    <property type="nucleotide sequence ID" value="NZ_JAANNP010000005.1"/>
</dbReference>
<sequence length="212" mass="23421">MSGARLPDGQELTGRYVRLQPLTEADLPEVGLLLADPGIYADGYVMHRRPSSADDSVLLARERFLGGQGRLDGSGGGRMAYAVRLVGGSALGRRGELVGTTSLLEPHVLNESIHVGSTLYGRRWWGSQVNPECKLLLLQHCFEECGYGRVKIQTDALNTRSQSAIARLGAVREGVLRRDMRREDGTFRDTVVFSVLRDEWPTVKARLESRLD</sequence>
<dbReference type="InterPro" id="IPR016181">
    <property type="entry name" value="Acyl_CoA_acyltransferase"/>
</dbReference>
<comment type="caution">
    <text evidence="2">The sequence shown here is derived from an EMBL/GenBank/DDBJ whole genome shotgun (WGS) entry which is preliminary data.</text>
</comment>
<keyword evidence="3" id="KW-1185">Reference proteome</keyword>
<protein>
    <submittedName>
        <fullName evidence="2">GNAT family N-acetyltransferase</fullName>
    </submittedName>
</protein>
<dbReference type="SUPFAM" id="SSF55729">
    <property type="entry name" value="Acyl-CoA N-acyltransferases (Nat)"/>
    <property type="match status" value="1"/>
</dbReference>
<dbReference type="PANTHER" id="PTHR43610:SF1">
    <property type="entry name" value="N-ACETYLTRANSFERASE DOMAIN-CONTAINING PROTEIN"/>
    <property type="match status" value="1"/>
</dbReference>
<dbReference type="Gene3D" id="3.40.630.30">
    <property type="match status" value="1"/>
</dbReference>
<organism evidence="2 3">
    <name type="scientific">Motilibacter deserti</name>
    <dbReference type="NCBI Taxonomy" id="2714956"/>
    <lineage>
        <taxon>Bacteria</taxon>
        <taxon>Bacillati</taxon>
        <taxon>Actinomycetota</taxon>
        <taxon>Actinomycetes</taxon>
        <taxon>Motilibacterales</taxon>
        <taxon>Motilibacteraceae</taxon>
        <taxon>Motilibacter</taxon>
    </lineage>
</organism>
<proteinExistence type="predicted"/>
<dbReference type="InterPro" id="IPR000182">
    <property type="entry name" value="GNAT_dom"/>
</dbReference>